<keyword evidence="1" id="KW-0472">Membrane</keyword>
<reference evidence="3" key="1">
    <citation type="submission" date="2019-07" db="EMBL/GenBank/DDBJ databases">
        <title>Shewanella sp. YLB-08 draft genomic sequence.</title>
        <authorList>
            <person name="Yu L."/>
        </authorList>
    </citation>
    <scope>NUCLEOTIDE SEQUENCE [LARGE SCALE GENOMIC DNA]</scope>
    <source>
        <strain evidence="3">JCM 20706</strain>
    </source>
</reference>
<dbReference type="Proteomes" id="UP000318126">
    <property type="component" value="Unassembled WGS sequence"/>
</dbReference>
<proteinExistence type="predicted"/>
<name>A0A553JN81_SHEHA</name>
<dbReference type="AlphaFoldDB" id="A0A553JN81"/>
<gene>
    <name evidence="2" type="ORF">FN961_13490</name>
</gene>
<organism evidence="2 3">
    <name type="scientific">Shewanella hanedai</name>
    <name type="common">Alteromonas hanedai</name>
    <dbReference type="NCBI Taxonomy" id="25"/>
    <lineage>
        <taxon>Bacteria</taxon>
        <taxon>Pseudomonadati</taxon>
        <taxon>Pseudomonadota</taxon>
        <taxon>Gammaproteobacteria</taxon>
        <taxon>Alteromonadales</taxon>
        <taxon>Shewanellaceae</taxon>
        <taxon>Shewanella</taxon>
    </lineage>
</organism>
<accession>A0A553JN81</accession>
<feature type="transmembrane region" description="Helical" evidence="1">
    <location>
        <begin position="62"/>
        <end position="82"/>
    </location>
</feature>
<sequence length="111" mass="12826">MKRVKMFQLLLSFLSVCGWSLAVYALLVFDKARPERAVGYYLSKGESVRLGWDQTQTIELEYVIWSCAAISFVSLAFNYYFANHSKMEYWFNIPLLLMASLAAGLYVRFVV</sequence>
<dbReference type="EMBL" id="VKGK01000015">
    <property type="protein sequence ID" value="TRY13917.1"/>
    <property type="molecule type" value="Genomic_DNA"/>
</dbReference>
<dbReference type="RefSeq" id="WP_144040698.1">
    <property type="nucleotide sequence ID" value="NZ_BMPL01000015.1"/>
</dbReference>
<keyword evidence="1" id="KW-1133">Transmembrane helix</keyword>
<evidence type="ECO:0000313" key="2">
    <source>
        <dbReference type="EMBL" id="TRY13917.1"/>
    </source>
</evidence>
<dbReference type="OrthoDB" id="6268493at2"/>
<comment type="caution">
    <text evidence="2">The sequence shown here is derived from an EMBL/GenBank/DDBJ whole genome shotgun (WGS) entry which is preliminary data.</text>
</comment>
<feature type="transmembrane region" description="Helical" evidence="1">
    <location>
        <begin position="89"/>
        <end position="109"/>
    </location>
</feature>
<protein>
    <submittedName>
        <fullName evidence="2">Uncharacterized protein</fullName>
    </submittedName>
</protein>
<evidence type="ECO:0000313" key="3">
    <source>
        <dbReference type="Proteomes" id="UP000318126"/>
    </source>
</evidence>
<keyword evidence="3" id="KW-1185">Reference proteome</keyword>
<evidence type="ECO:0000256" key="1">
    <source>
        <dbReference type="SAM" id="Phobius"/>
    </source>
</evidence>
<keyword evidence="1" id="KW-0812">Transmembrane</keyword>